<name>U9V3Y4_RHIID</name>
<reference evidence="1" key="1">
    <citation type="submission" date="2013-07" db="EMBL/GenBank/DDBJ databases">
        <title>The genome of an arbuscular mycorrhizal fungus provides insights into the evolution of the oldest plant symbiosis.</title>
        <authorList>
            <consortium name="DOE Joint Genome Institute"/>
            <person name="Tisserant E."/>
            <person name="Malbreil M."/>
            <person name="Kuo A."/>
            <person name="Kohler A."/>
            <person name="Symeonidi A."/>
            <person name="Balestrini R."/>
            <person name="Charron P."/>
            <person name="Duensing N."/>
            <person name="Frei-dit-Frey N."/>
            <person name="Gianinazzi-Pearson V."/>
            <person name="Gilbert B."/>
            <person name="Handa Y."/>
            <person name="Hijri M."/>
            <person name="Kaul R."/>
            <person name="Kawaguchi M."/>
            <person name="Krajinski F."/>
            <person name="Lammers P."/>
            <person name="Lapierre D."/>
            <person name="Masclaux F.G."/>
            <person name="Murat C."/>
            <person name="Morin E."/>
            <person name="Ndikumana S."/>
            <person name="Pagni M."/>
            <person name="Petitpierre D."/>
            <person name="Requena N."/>
            <person name="Rosikiewicz P."/>
            <person name="Riley R."/>
            <person name="Saito K."/>
            <person name="San Clemente H."/>
            <person name="Shapiro H."/>
            <person name="van Tuinen D."/>
            <person name="Becard G."/>
            <person name="Bonfante P."/>
            <person name="Paszkowski U."/>
            <person name="Shachar-Hill Y."/>
            <person name="Young J.P."/>
            <person name="Sanders I.R."/>
            <person name="Henrissat B."/>
            <person name="Rensing S.A."/>
            <person name="Grigoriev I.V."/>
            <person name="Corradi N."/>
            <person name="Roux C."/>
            <person name="Martin F."/>
        </authorList>
    </citation>
    <scope>NUCLEOTIDE SEQUENCE</scope>
    <source>
        <strain evidence="1">DAOM 197198</strain>
    </source>
</reference>
<organism evidence="1">
    <name type="scientific">Rhizophagus irregularis (strain DAOM 181602 / DAOM 197198 / MUCL 43194)</name>
    <name type="common">Arbuscular mycorrhizal fungus</name>
    <name type="synonym">Glomus intraradices</name>
    <dbReference type="NCBI Taxonomy" id="747089"/>
    <lineage>
        <taxon>Eukaryota</taxon>
        <taxon>Fungi</taxon>
        <taxon>Fungi incertae sedis</taxon>
        <taxon>Mucoromycota</taxon>
        <taxon>Glomeromycotina</taxon>
        <taxon>Glomeromycetes</taxon>
        <taxon>Glomerales</taxon>
        <taxon>Glomeraceae</taxon>
        <taxon>Rhizophagus</taxon>
    </lineage>
</organism>
<proteinExistence type="predicted"/>
<protein>
    <submittedName>
        <fullName evidence="1">Uncharacterized protein</fullName>
    </submittedName>
</protein>
<sequence>MQIDPLKLLLQKYGNYLENFKCGSYGIQQQLLELIMKYCRNIKFLDLYEITSLVFGLIENIKQNLNHLSINVVNYQEYSILRNLGQVLPSKLEYLSLALYMIKANDFEVFLKNSQDTFFKKLLINHLIRDHDRIDFIDILPHIKEYIMKKKRVKYLAIKNTSSAFDFREIDLSNLKDEKTLAKFLVYVLCVKASDAADAR</sequence>
<dbReference type="VEuPathDB" id="FungiDB:RhiirFUN_006233"/>
<dbReference type="EMBL" id="KI275458">
    <property type="protein sequence ID" value="ESA22591.1"/>
    <property type="molecule type" value="Genomic_DNA"/>
</dbReference>
<gene>
    <name evidence="1" type="ORF">GLOINDRAFT_16283</name>
</gene>
<dbReference type="HOGENOM" id="CLU_065500_1_0_1"/>
<dbReference type="AlphaFoldDB" id="U9V3Y4"/>
<evidence type="ECO:0000313" key="1">
    <source>
        <dbReference type="EMBL" id="ESA22591.1"/>
    </source>
</evidence>
<accession>U9V3Y4</accession>